<proteinExistence type="predicted"/>
<protein>
    <submittedName>
        <fullName evidence="1">Uncharacterized protein</fullName>
    </submittedName>
</protein>
<accession>A0AAV9ADS9</accession>
<evidence type="ECO:0000313" key="1">
    <source>
        <dbReference type="EMBL" id="KAK1262316.1"/>
    </source>
</evidence>
<evidence type="ECO:0000313" key="2">
    <source>
        <dbReference type="Proteomes" id="UP001179952"/>
    </source>
</evidence>
<gene>
    <name evidence="1" type="ORF">QJS04_geneDACA001044</name>
</gene>
<sequence>MVVSEVLVAFGKGYCQMESRIPKESGDTHLSIKIRGKYAVHLTIIHPDTEIGVDRLLRQTVL</sequence>
<dbReference type="AlphaFoldDB" id="A0AAV9ADS9"/>
<comment type="caution">
    <text evidence="1">The sequence shown here is derived from an EMBL/GenBank/DDBJ whole genome shotgun (WGS) entry which is preliminary data.</text>
</comment>
<organism evidence="1 2">
    <name type="scientific">Acorus gramineus</name>
    <name type="common">Dwarf sweet flag</name>
    <dbReference type="NCBI Taxonomy" id="55184"/>
    <lineage>
        <taxon>Eukaryota</taxon>
        <taxon>Viridiplantae</taxon>
        <taxon>Streptophyta</taxon>
        <taxon>Embryophyta</taxon>
        <taxon>Tracheophyta</taxon>
        <taxon>Spermatophyta</taxon>
        <taxon>Magnoliopsida</taxon>
        <taxon>Liliopsida</taxon>
        <taxon>Acoraceae</taxon>
        <taxon>Acorus</taxon>
    </lineage>
</organism>
<reference evidence="1" key="2">
    <citation type="submission" date="2023-06" db="EMBL/GenBank/DDBJ databases">
        <authorList>
            <person name="Ma L."/>
            <person name="Liu K.-W."/>
            <person name="Li Z."/>
            <person name="Hsiao Y.-Y."/>
            <person name="Qi Y."/>
            <person name="Fu T."/>
            <person name="Tang G."/>
            <person name="Zhang D."/>
            <person name="Sun W.-H."/>
            <person name="Liu D.-K."/>
            <person name="Li Y."/>
            <person name="Chen G.-Z."/>
            <person name="Liu X.-D."/>
            <person name="Liao X.-Y."/>
            <person name="Jiang Y.-T."/>
            <person name="Yu X."/>
            <person name="Hao Y."/>
            <person name="Huang J."/>
            <person name="Zhao X.-W."/>
            <person name="Ke S."/>
            <person name="Chen Y.-Y."/>
            <person name="Wu W.-L."/>
            <person name="Hsu J.-L."/>
            <person name="Lin Y.-F."/>
            <person name="Huang M.-D."/>
            <person name="Li C.-Y."/>
            <person name="Huang L."/>
            <person name="Wang Z.-W."/>
            <person name="Zhao X."/>
            <person name="Zhong W.-Y."/>
            <person name="Peng D.-H."/>
            <person name="Ahmad S."/>
            <person name="Lan S."/>
            <person name="Zhang J.-S."/>
            <person name="Tsai W.-C."/>
            <person name="Van De Peer Y."/>
            <person name="Liu Z.-J."/>
        </authorList>
    </citation>
    <scope>NUCLEOTIDE SEQUENCE</scope>
    <source>
        <strain evidence="1">SCP</strain>
        <tissue evidence="1">Leaves</tissue>
    </source>
</reference>
<reference evidence="1" key="1">
    <citation type="journal article" date="2023" name="Nat. Commun.">
        <title>Diploid and tetraploid genomes of Acorus and the evolution of monocots.</title>
        <authorList>
            <person name="Ma L."/>
            <person name="Liu K.W."/>
            <person name="Li Z."/>
            <person name="Hsiao Y.Y."/>
            <person name="Qi Y."/>
            <person name="Fu T."/>
            <person name="Tang G.D."/>
            <person name="Zhang D."/>
            <person name="Sun W.H."/>
            <person name="Liu D.K."/>
            <person name="Li Y."/>
            <person name="Chen G.Z."/>
            <person name="Liu X.D."/>
            <person name="Liao X.Y."/>
            <person name="Jiang Y.T."/>
            <person name="Yu X."/>
            <person name="Hao Y."/>
            <person name="Huang J."/>
            <person name="Zhao X.W."/>
            <person name="Ke S."/>
            <person name="Chen Y.Y."/>
            <person name="Wu W.L."/>
            <person name="Hsu J.L."/>
            <person name="Lin Y.F."/>
            <person name="Huang M.D."/>
            <person name="Li C.Y."/>
            <person name="Huang L."/>
            <person name="Wang Z.W."/>
            <person name="Zhao X."/>
            <person name="Zhong W.Y."/>
            <person name="Peng D.H."/>
            <person name="Ahmad S."/>
            <person name="Lan S."/>
            <person name="Zhang J.S."/>
            <person name="Tsai W.C."/>
            <person name="Van de Peer Y."/>
            <person name="Liu Z.J."/>
        </authorList>
    </citation>
    <scope>NUCLEOTIDE SEQUENCE</scope>
    <source>
        <strain evidence="1">SCP</strain>
    </source>
</reference>
<dbReference type="EMBL" id="JAUJYN010000010">
    <property type="protein sequence ID" value="KAK1262316.1"/>
    <property type="molecule type" value="Genomic_DNA"/>
</dbReference>
<dbReference type="Proteomes" id="UP001179952">
    <property type="component" value="Unassembled WGS sequence"/>
</dbReference>
<name>A0AAV9ADS9_ACOGR</name>
<keyword evidence="2" id="KW-1185">Reference proteome</keyword>